<organism evidence="1 2">
    <name type="scientific">Alcaligenes xylosoxydans xylosoxydans</name>
    <name type="common">Achromobacter xylosoxidans</name>
    <dbReference type="NCBI Taxonomy" id="85698"/>
    <lineage>
        <taxon>Bacteria</taxon>
        <taxon>Pseudomonadati</taxon>
        <taxon>Pseudomonadota</taxon>
        <taxon>Betaproteobacteria</taxon>
        <taxon>Burkholderiales</taxon>
        <taxon>Alcaligenaceae</taxon>
        <taxon>Achromobacter</taxon>
    </lineage>
</organism>
<comment type="caution">
    <text evidence="1">The sequence shown here is derived from an EMBL/GenBank/DDBJ whole genome shotgun (WGS) entry which is preliminary data.</text>
</comment>
<dbReference type="Proteomes" id="UP000187251">
    <property type="component" value="Unassembled WGS sequence"/>
</dbReference>
<name>A0A1R1JK99_ALCXX</name>
<evidence type="ECO:0000313" key="1">
    <source>
        <dbReference type="EMBL" id="OMG75619.1"/>
    </source>
</evidence>
<dbReference type="EMBL" id="MJMN01000065">
    <property type="protein sequence ID" value="OMG75619.1"/>
    <property type="molecule type" value="Genomic_DNA"/>
</dbReference>
<dbReference type="AlphaFoldDB" id="A0A1R1JK99"/>
<evidence type="ECO:0000313" key="2">
    <source>
        <dbReference type="Proteomes" id="UP000187251"/>
    </source>
</evidence>
<gene>
    <name evidence="1" type="ORF">BIZ92_18855</name>
</gene>
<accession>A0A1R1JK99</accession>
<protein>
    <submittedName>
        <fullName evidence="1">Uncharacterized protein</fullName>
    </submittedName>
</protein>
<sequence length="122" mass="12990">MFSHRVLVPPMQLTQIDLDANTPTLLAAMSRFATAVPPALAQAGLFDARSHLEPNEGWLTLIASSQGVDWVFGVQFTVDGGGRTLSLRLRTAGAANIGNPQPKKMDQHIGALVTLVPALFAD</sequence>
<proteinExistence type="predicted"/>
<reference evidence="1 2" key="1">
    <citation type="submission" date="2016-09" db="EMBL/GenBank/DDBJ databases">
        <title>Phylogenomics of Achromobacter.</title>
        <authorList>
            <person name="Jeukens J."/>
            <person name="Freschi L."/>
            <person name="Vincent A.T."/>
            <person name="Emond-Rheault J.-G."/>
            <person name="Kukavica-Ibrulj I."/>
            <person name="Charette S.J."/>
            <person name="Levesque R.C."/>
        </authorList>
    </citation>
    <scope>NUCLEOTIDE SEQUENCE [LARGE SCALE GENOMIC DNA]</scope>
    <source>
        <strain evidence="1 2">AUS488</strain>
    </source>
</reference>